<sequence length="114" mass="13016">MAIGPGSMLADPWSRWRWGGSVKGFLRGIKSRSAPHRTCSVAWRLGSGCDMCWPTARVRRFQRRNATCLLEGRESMSDQKWDVAQKEYRVLVGIFPRDPLESMGKSNARLCRSR</sequence>
<name>W7EBM0_BIPV3</name>
<dbReference type="AlphaFoldDB" id="W7EBM0"/>
<dbReference type="GeneID" id="26251650"/>
<dbReference type="RefSeq" id="XP_014557361.1">
    <property type="nucleotide sequence ID" value="XM_014701875.1"/>
</dbReference>
<organism evidence="1 2">
    <name type="scientific">Bipolaris victoriae (strain FI3)</name>
    <name type="common">Victoria blight of oats agent</name>
    <name type="synonym">Cochliobolus victoriae</name>
    <dbReference type="NCBI Taxonomy" id="930091"/>
    <lineage>
        <taxon>Eukaryota</taxon>
        <taxon>Fungi</taxon>
        <taxon>Dikarya</taxon>
        <taxon>Ascomycota</taxon>
        <taxon>Pezizomycotina</taxon>
        <taxon>Dothideomycetes</taxon>
        <taxon>Pleosporomycetidae</taxon>
        <taxon>Pleosporales</taxon>
        <taxon>Pleosporineae</taxon>
        <taxon>Pleosporaceae</taxon>
        <taxon>Bipolaris</taxon>
    </lineage>
</organism>
<proteinExistence type="predicted"/>
<dbReference type="HOGENOM" id="CLU_2120677_0_0_1"/>
<gene>
    <name evidence="1" type="ORF">COCVIDRAFT_15372</name>
</gene>
<keyword evidence="2" id="KW-1185">Reference proteome</keyword>
<protein>
    <submittedName>
        <fullName evidence="1">Uncharacterized protein</fullName>
    </submittedName>
</protein>
<accession>W7EBM0</accession>
<reference evidence="1 2" key="1">
    <citation type="journal article" date="2013" name="PLoS Genet.">
        <title>Comparative genome structure, secondary metabolite, and effector coding capacity across Cochliobolus pathogens.</title>
        <authorList>
            <person name="Condon B.J."/>
            <person name="Leng Y."/>
            <person name="Wu D."/>
            <person name="Bushley K.E."/>
            <person name="Ohm R.A."/>
            <person name="Otillar R."/>
            <person name="Martin J."/>
            <person name="Schackwitz W."/>
            <person name="Grimwood J."/>
            <person name="MohdZainudin N."/>
            <person name="Xue C."/>
            <person name="Wang R."/>
            <person name="Manning V.A."/>
            <person name="Dhillon B."/>
            <person name="Tu Z.J."/>
            <person name="Steffenson B.J."/>
            <person name="Salamov A."/>
            <person name="Sun H."/>
            <person name="Lowry S."/>
            <person name="LaButti K."/>
            <person name="Han J."/>
            <person name="Copeland A."/>
            <person name="Lindquist E."/>
            <person name="Barry K."/>
            <person name="Schmutz J."/>
            <person name="Baker S.E."/>
            <person name="Ciuffetti L.M."/>
            <person name="Grigoriev I.V."/>
            <person name="Zhong S."/>
            <person name="Turgeon B.G."/>
        </authorList>
    </citation>
    <scope>NUCLEOTIDE SEQUENCE [LARGE SCALE GENOMIC DNA]</scope>
    <source>
        <strain evidence="1 2">FI3</strain>
    </source>
</reference>
<evidence type="ECO:0000313" key="1">
    <source>
        <dbReference type="EMBL" id="EUN27853.1"/>
    </source>
</evidence>
<dbReference type="EMBL" id="KI968726">
    <property type="protein sequence ID" value="EUN27853.1"/>
    <property type="molecule type" value="Genomic_DNA"/>
</dbReference>
<evidence type="ECO:0000313" key="2">
    <source>
        <dbReference type="Proteomes" id="UP000054337"/>
    </source>
</evidence>
<dbReference type="Proteomes" id="UP000054337">
    <property type="component" value="Unassembled WGS sequence"/>
</dbReference>